<dbReference type="EMBL" id="JAPFFM010000016">
    <property type="protein sequence ID" value="KAJ6701294.1"/>
    <property type="molecule type" value="Genomic_DNA"/>
</dbReference>
<evidence type="ECO:0000313" key="3">
    <source>
        <dbReference type="Proteomes" id="UP001151752"/>
    </source>
</evidence>
<feature type="non-terminal residue" evidence="2">
    <location>
        <position position="53"/>
    </location>
</feature>
<evidence type="ECO:0000256" key="1">
    <source>
        <dbReference type="SAM" id="MobiDB-lite"/>
    </source>
</evidence>
<gene>
    <name evidence="2" type="ORF">OIU74_012618</name>
</gene>
<reference evidence="2" key="1">
    <citation type="submission" date="2022-11" db="EMBL/GenBank/DDBJ databases">
        <authorList>
            <person name="Hyden B.L."/>
            <person name="Feng K."/>
            <person name="Yates T."/>
            <person name="Jawdy S."/>
            <person name="Smart L.B."/>
            <person name="Muchero W."/>
        </authorList>
    </citation>
    <scope>NUCLEOTIDE SEQUENCE</scope>
    <source>
        <tissue evidence="2">Shoot tip</tissue>
    </source>
</reference>
<name>A0A9Q0Q800_9ROSI</name>
<sequence>MQMERAMERPASSGGNASAREGMAKTVVADQISQAVQSTSNLLHLMQQSSPSQ</sequence>
<comment type="caution">
    <text evidence="2">The sequence shown here is derived from an EMBL/GenBank/DDBJ whole genome shotgun (WGS) entry which is preliminary data.</text>
</comment>
<organism evidence="2 3">
    <name type="scientific">Salix koriyanagi</name>
    <dbReference type="NCBI Taxonomy" id="2511006"/>
    <lineage>
        <taxon>Eukaryota</taxon>
        <taxon>Viridiplantae</taxon>
        <taxon>Streptophyta</taxon>
        <taxon>Embryophyta</taxon>
        <taxon>Tracheophyta</taxon>
        <taxon>Spermatophyta</taxon>
        <taxon>Magnoliopsida</taxon>
        <taxon>eudicotyledons</taxon>
        <taxon>Gunneridae</taxon>
        <taxon>Pentapetalae</taxon>
        <taxon>rosids</taxon>
        <taxon>fabids</taxon>
        <taxon>Malpighiales</taxon>
        <taxon>Salicaceae</taxon>
        <taxon>Saliceae</taxon>
        <taxon>Salix</taxon>
    </lineage>
</organism>
<evidence type="ECO:0000313" key="2">
    <source>
        <dbReference type="EMBL" id="KAJ6701294.1"/>
    </source>
</evidence>
<reference evidence="2" key="2">
    <citation type="journal article" date="2023" name="Int. J. Mol. Sci.">
        <title>De Novo Assembly and Annotation of 11 Diverse Shrub Willow (Salix) Genomes Reveals Novel Gene Organization in Sex-Linked Regions.</title>
        <authorList>
            <person name="Hyden B."/>
            <person name="Feng K."/>
            <person name="Yates T.B."/>
            <person name="Jawdy S."/>
            <person name="Cereghino C."/>
            <person name="Smart L.B."/>
            <person name="Muchero W."/>
        </authorList>
    </citation>
    <scope>NUCLEOTIDE SEQUENCE</scope>
    <source>
        <tissue evidence="2">Shoot tip</tissue>
    </source>
</reference>
<proteinExistence type="predicted"/>
<feature type="region of interest" description="Disordered" evidence="1">
    <location>
        <begin position="1"/>
        <end position="25"/>
    </location>
</feature>
<keyword evidence="3" id="KW-1185">Reference proteome</keyword>
<accession>A0A9Q0Q800</accession>
<dbReference type="AlphaFoldDB" id="A0A9Q0Q800"/>
<protein>
    <submittedName>
        <fullName evidence="2">Uncharacterized protein</fullName>
    </submittedName>
</protein>
<dbReference type="Proteomes" id="UP001151752">
    <property type="component" value="Chromosome 1"/>
</dbReference>